<protein>
    <submittedName>
        <fullName evidence="2">Uncharacterized protein</fullName>
    </submittedName>
</protein>
<gene>
    <name evidence="2" type="ORF">DPMN_140610</name>
</gene>
<keyword evidence="3" id="KW-1185">Reference proteome</keyword>
<evidence type="ECO:0000313" key="3">
    <source>
        <dbReference type="Proteomes" id="UP000828390"/>
    </source>
</evidence>
<name>A0A9D4GB64_DREPO</name>
<feature type="region of interest" description="Disordered" evidence="1">
    <location>
        <begin position="35"/>
        <end position="60"/>
    </location>
</feature>
<reference evidence="2" key="2">
    <citation type="submission" date="2020-11" db="EMBL/GenBank/DDBJ databases">
        <authorList>
            <person name="McCartney M.A."/>
            <person name="Auch B."/>
            <person name="Kono T."/>
            <person name="Mallez S."/>
            <person name="Becker A."/>
            <person name="Gohl D.M."/>
            <person name="Silverstein K.A.T."/>
            <person name="Koren S."/>
            <person name="Bechman K.B."/>
            <person name="Herman A."/>
            <person name="Abrahante J.E."/>
            <person name="Garbe J."/>
        </authorList>
    </citation>
    <scope>NUCLEOTIDE SEQUENCE</scope>
    <source>
        <strain evidence="2">Duluth1</strain>
        <tissue evidence="2">Whole animal</tissue>
    </source>
</reference>
<comment type="caution">
    <text evidence="2">The sequence shown here is derived from an EMBL/GenBank/DDBJ whole genome shotgun (WGS) entry which is preliminary data.</text>
</comment>
<evidence type="ECO:0000256" key="1">
    <source>
        <dbReference type="SAM" id="MobiDB-lite"/>
    </source>
</evidence>
<reference evidence="2" key="1">
    <citation type="journal article" date="2019" name="bioRxiv">
        <title>The Genome of the Zebra Mussel, Dreissena polymorpha: A Resource for Invasive Species Research.</title>
        <authorList>
            <person name="McCartney M.A."/>
            <person name="Auch B."/>
            <person name="Kono T."/>
            <person name="Mallez S."/>
            <person name="Zhang Y."/>
            <person name="Obille A."/>
            <person name="Becker A."/>
            <person name="Abrahante J.E."/>
            <person name="Garbe J."/>
            <person name="Badalamenti J.P."/>
            <person name="Herman A."/>
            <person name="Mangelson H."/>
            <person name="Liachko I."/>
            <person name="Sullivan S."/>
            <person name="Sone E.D."/>
            <person name="Koren S."/>
            <person name="Silverstein K.A.T."/>
            <person name="Beckman K.B."/>
            <person name="Gohl D.M."/>
        </authorList>
    </citation>
    <scope>NUCLEOTIDE SEQUENCE</scope>
    <source>
        <strain evidence="2">Duluth1</strain>
        <tissue evidence="2">Whole animal</tissue>
    </source>
</reference>
<dbReference type="AlphaFoldDB" id="A0A9D4GB64"/>
<dbReference type="Proteomes" id="UP000828390">
    <property type="component" value="Unassembled WGS sequence"/>
</dbReference>
<dbReference type="EMBL" id="JAIWYP010000006">
    <property type="protein sequence ID" value="KAH3812186.1"/>
    <property type="molecule type" value="Genomic_DNA"/>
</dbReference>
<organism evidence="2 3">
    <name type="scientific">Dreissena polymorpha</name>
    <name type="common">Zebra mussel</name>
    <name type="synonym">Mytilus polymorpha</name>
    <dbReference type="NCBI Taxonomy" id="45954"/>
    <lineage>
        <taxon>Eukaryota</taxon>
        <taxon>Metazoa</taxon>
        <taxon>Spiralia</taxon>
        <taxon>Lophotrochozoa</taxon>
        <taxon>Mollusca</taxon>
        <taxon>Bivalvia</taxon>
        <taxon>Autobranchia</taxon>
        <taxon>Heteroconchia</taxon>
        <taxon>Euheterodonta</taxon>
        <taxon>Imparidentia</taxon>
        <taxon>Neoheterodontei</taxon>
        <taxon>Myida</taxon>
        <taxon>Dreissenoidea</taxon>
        <taxon>Dreissenidae</taxon>
        <taxon>Dreissena</taxon>
    </lineage>
</organism>
<evidence type="ECO:0000313" key="2">
    <source>
        <dbReference type="EMBL" id="KAH3812186.1"/>
    </source>
</evidence>
<accession>A0A9D4GB64</accession>
<sequence>MFMYCLPPTTHGSVADSAKRCCLVKVRQWRPTLQKANVSPAEERSVSGLTRLRNTRTRDS</sequence>
<proteinExistence type="predicted"/>